<feature type="transmembrane region" description="Helical" evidence="9">
    <location>
        <begin position="20"/>
        <end position="39"/>
    </location>
</feature>
<dbReference type="InterPro" id="IPR000540">
    <property type="entry name" value="Flag_MotA_CS"/>
</dbReference>
<feature type="transmembrane region" description="Helical" evidence="9">
    <location>
        <begin position="132"/>
        <end position="153"/>
    </location>
</feature>
<evidence type="ECO:0000256" key="8">
    <source>
        <dbReference type="ARBA" id="ARBA00023136"/>
    </source>
</evidence>
<dbReference type="RefSeq" id="WP_408077082.1">
    <property type="nucleotide sequence ID" value="NZ_JBELQC010000001.1"/>
</dbReference>
<reference evidence="11 12" key="1">
    <citation type="submission" date="2024-06" db="EMBL/GenBank/DDBJ databases">
        <authorList>
            <person name="Kaempfer P."/>
            <person name="Viver T."/>
        </authorList>
    </citation>
    <scope>NUCLEOTIDE SEQUENCE [LARGE SCALE GENOMIC DNA]</scope>
    <source>
        <strain evidence="11 12">ST-64</strain>
    </source>
</reference>
<keyword evidence="5 9" id="KW-0812">Transmembrane</keyword>
<evidence type="ECO:0000256" key="3">
    <source>
        <dbReference type="ARBA" id="ARBA00022448"/>
    </source>
</evidence>
<feature type="transmembrane region" description="Helical" evidence="9">
    <location>
        <begin position="165"/>
        <end position="187"/>
    </location>
</feature>
<dbReference type="EMBL" id="JBELQC010000001">
    <property type="protein sequence ID" value="MFL9840131.1"/>
    <property type="molecule type" value="Genomic_DNA"/>
</dbReference>
<gene>
    <name evidence="11" type="ORF">ABS767_04075</name>
</gene>
<evidence type="ECO:0000256" key="5">
    <source>
        <dbReference type="ARBA" id="ARBA00022692"/>
    </source>
</evidence>
<evidence type="ECO:0000259" key="10">
    <source>
        <dbReference type="Pfam" id="PF01618"/>
    </source>
</evidence>
<proteinExistence type="inferred from homology"/>
<evidence type="ECO:0000256" key="7">
    <source>
        <dbReference type="ARBA" id="ARBA00022989"/>
    </source>
</evidence>
<sequence>MTLPAPSDPAAWAIPELGVLLDPLALAIVLGGTVLSVLLRNRIADVGRGLAALATLARRPFDVQPLLAQAAALDRIARRHGLIALDRSVIDDPDMAAAVAEAVDGADPRRVETVIAERVAARAERHRAVIELWSGVAEAAPAMGLIGTIFGLVRMFAAMEDPDTIGAAMAVALLATLYGALIANLVAMPVAARLKRLARVEAAERMRLAAPLAALATLERARKRDVAA</sequence>
<accession>A0ABW8YIN4</accession>
<keyword evidence="3" id="KW-0813">Transport</keyword>
<dbReference type="Pfam" id="PF01618">
    <property type="entry name" value="MotA_ExbB"/>
    <property type="match status" value="1"/>
</dbReference>
<evidence type="ECO:0000256" key="6">
    <source>
        <dbReference type="ARBA" id="ARBA00022779"/>
    </source>
</evidence>
<evidence type="ECO:0000313" key="12">
    <source>
        <dbReference type="Proteomes" id="UP001629244"/>
    </source>
</evidence>
<keyword evidence="7 9" id="KW-1133">Transmembrane helix</keyword>
<dbReference type="PROSITE" id="PS01307">
    <property type="entry name" value="MOTA"/>
    <property type="match status" value="1"/>
</dbReference>
<name>A0ABW8YIN4_9SPHN</name>
<evidence type="ECO:0000256" key="1">
    <source>
        <dbReference type="ARBA" id="ARBA00004651"/>
    </source>
</evidence>
<dbReference type="InterPro" id="IPR047055">
    <property type="entry name" value="MotA-like"/>
</dbReference>
<comment type="caution">
    <text evidence="11">The sequence shown here is derived from an EMBL/GenBank/DDBJ whole genome shotgun (WGS) entry which is preliminary data.</text>
</comment>
<comment type="similarity">
    <text evidence="2">Belongs to the MotA family.</text>
</comment>
<keyword evidence="4" id="KW-1003">Cell membrane</keyword>
<comment type="subcellular location">
    <subcellularLocation>
        <location evidence="1">Cell membrane</location>
        <topology evidence="1">Multi-pass membrane protein</topology>
    </subcellularLocation>
</comment>
<evidence type="ECO:0000256" key="2">
    <source>
        <dbReference type="ARBA" id="ARBA00008038"/>
    </source>
</evidence>
<protein>
    <submittedName>
        <fullName evidence="11">MotA/TolQ/ExbB proton channel family protein</fullName>
    </submittedName>
</protein>
<keyword evidence="8 9" id="KW-0472">Membrane</keyword>
<organism evidence="11 12">
    <name type="scientific">Sphingomonas plantiphila</name>
    <dbReference type="NCBI Taxonomy" id="3163295"/>
    <lineage>
        <taxon>Bacteria</taxon>
        <taxon>Pseudomonadati</taxon>
        <taxon>Pseudomonadota</taxon>
        <taxon>Alphaproteobacteria</taxon>
        <taxon>Sphingomonadales</taxon>
        <taxon>Sphingomonadaceae</taxon>
        <taxon>Sphingomonas</taxon>
    </lineage>
</organism>
<dbReference type="InterPro" id="IPR002898">
    <property type="entry name" value="MotA_ExbB_proton_chnl"/>
</dbReference>
<evidence type="ECO:0000256" key="9">
    <source>
        <dbReference type="SAM" id="Phobius"/>
    </source>
</evidence>
<feature type="domain" description="MotA/TolQ/ExbB proton channel" evidence="10">
    <location>
        <begin position="91"/>
        <end position="204"/>
    </location>
</feature>
<evidence type="ECO:0000313" key="11">
    <source>
        <dbReference type="EMBL" id="MFL9840131.1"/>
    </source>
</evidence>
<dbReference type="Proteomes" id="UP001629244">
    <property type="component" value="Unassembled WGS sequence"/>
</dbReference>
<keyword evidence="6" id="KW-0283">Flagellar rotation</keyword>
<dbReference type="PANTHER" id="PTHR30433">
    <property type="entry name" value="CHEMOTAXIS PROTEIN MOTA"/>
    <property type="match status" value="1"/>
</dbReference>
<keyword evidence="12" id="KW-1185">Reference proteome</keyword>
<evidence type="ECO:0000256" key="4">
    <source>
        <dbReference type="ARBA" id="ARBA00022475"/>
    </source>
</evidence>